<dbReference type="InterPro" id="IPR046357">
    <property type="entry name" value="PPIase_dom_sf"/>
</dbReference>
<dbReference type="GO" id="GO:0003755">
    <property type="term" value="F:peptidyl-prolyl cis-trans isomerase activity"/>
    <property type="evidence" value="ECO:0007669"/>
    <property type="project" value="UniProtKB-KW"/>
</dbReference>
<dbReference type="Proteomes" id="UP000037460">
    <property type="component" value="Unassembled WGS sequence"/>
</dbReference>
<feature type="domain" description="PPIase FKBP-type" evidence="6">
    <location>
        <begin position="248"/>
        <end position="323"/>
    </location>
</feature>
<comment type="caution">
    <text evidence="7">The sequence shown here is derived from an EMBL/GenBank/DDBJ whole genome shotgun (WGS) entry which is preliminary data.</text>
</comment>
<comment type="catalytic activity">
    <reaction evidence="1 5">
        <text>[protein]-peptidylproline (omega=180) = [protein]-peptidylproline (omega=0)</text>
        <dbReference type="Rhea" id="RHEA:16237"/>
        <dbReference type="Rhea" id="RHEA-COMP:10747"/>
        <dbReference type="Rhea" id="RHEA-COMP:10748"/>
        <dbReference type="ChEBI" id="CHEBI:83833"/>
        <dbReference type="ChEBI" id="CHEBI:83834"/>
        <dbReference type="EC" id="5.2.1.8"/>
    </reaction>
</comment>
<dbReference type="OrthoDB" id="1902587at2759"/>
<dbReference type="PANTHER" id="PTHR43811">
    <property type="entry name" value="FKBP-TYPE PEPTIDYL-PROLYL CIS-TRANS ISOMERASE FKPA"/>
    <property type="match status" value="1"/>
</dbReference>
<dbReference type="Gene3D" id="3.10.50.40">
    <property type="match status" value="1"/>
</dbReference>
<keyword evidence="8" id="KW-1185">Reference proteome</keyword>
<evidence type="ECO:0000313" key="8">
    <source>
        <dbReference type="Proteomes" id="UP000037460"/>
    </source>
</evidence>
<name>A0A0M0JZX4_9EUKA</name>
<evidence type="ECO:0000259" key="6">
    <source>
        <dbReference type="PROSITE" id="PS50059"/>
    </source>
</evidence>
<dbReference type="Pfam" id="PF00254">
    <property type="entry name" value="FKBP_C"/>
    <property type="match status" value="1"/>
</dbReference>
<evidence type="ECO:0000256" key="4">
    <source>
        <dbReference type="ARBA" id="ARBA00023235"/>
    </source>
</evidence>
<dbReference type="Pfam" id="PF17800">
    <property type="entry name" value="NPL"/>
    <property type="match status" value="1"/>
</dbReference>
<accession>A0A0M0JZX4</accession>
<gene>
    <name evidence="7" type="ORF">Ctob_013026</name>
</gene>
<organism evidence="7 8">
    <name type="scientific">Chrysochromulina tobinii</name>
    <dbReference type="NCBI Taxonomy" id="1460289"/>
    <lineage>
        <taxon>Eukaryota</taxon>
        <taxon>Haptista</taxon>
        <taxon>Haptophyta</taxon>
        <taxon>Prymnesiophyceae</taxon>
        <taxon>Prymnesiales</taxon>
        <taxon>Chrysochromulinaceae</taxon>
        <taxon>Chrysochromulina</taxon>
    </lineage>
</organism>
<proteinExistence type="predicted"/>
<evidence type="ECO:0000313" key="7">
    <source>
        <dbReference type="EMBL" id="KOO32105.1"/>
    </source>
</evidence>
<protein>
    <recommendedName>
        <fullName evidence="2 5">peptidylprolyl isomerase</fullName>
        <ecNumber evidence="2 5">5.2.1.8</ecNumber>
    </recommendedName>
</protein>
<evidence type="ECO:0000256" key="3">
    <source>
        <dbReference type="ARBA" id="ARBA00023110"/>
    </source>
</evidence>
<evidence type="ECO:0000256" key="2">
    <source>
        <dbReference type="ARBA" id="ARBA00013194"/>
    </source>
</evidence>
<dbReference type="EMBL" id="JWZX01001848">
    <property type="protein sequence ID" value="KOO32105.1"/>
    <property type="molecule type" value="Genomic_DNA"/>
</dbReference>
<keyword evidence="3 5" id="KW-0697">Rotamase</keyword>
<dbReference type="InterPro" id="IPR001179">
    <property type="entry name" value="PPIase_FKBP_dom"/>
</dbReference>
<dbReference type="InterPro" id="IPR041232">
    <property type="entry name" value="NPL"/>
</dbReference>
<reference evidence="8" key="1">
    <citation type="journal article" date="2015" name="PLoS Genet.">
        <title>Genome Sequence and Transcriptome Analyses of Chrysochromulina tobin: Metabolic Tools for Enhanced Algal Fitness in the Prominent Order Prymnesiales (Haptophyceae).</title>
        <authorList>
            <person name="Hovde B.T."/>
            <person name="Deodato C.R."/>
            <person name="Hunsperger H.M."/>
            <person name="Ryken S.A."/>
            <person name="Yost W."/>
            <person name="Jha R.K."/>
            <person name="Patterson J."/>
            <person name="Monnat R.J. Jr."/>
            <person name="Barlow S.B."/>
            <person name="Starkenburg S.R."/>
            <person name="Cattolico R.A."/>
        </authorList>
    </citation>
    <scope>NUCLEOTIDE SEQUENCE</scope>
    <source>
        <strain evidence="8">CCMP291</strain>
    </source>
</reference>
<sequence length="352" mass="37255">MSLKTIGQLIPRDFLDRQPKRWQKSQRKRRVVGFLTKIKAKRDALEERELKKRVIDDLGGIPKAPVRVERPVPLDAEDADAAAHGLKASTSTPIGPHAQGLWAAHLAPNQALVVKIPAGVQLCLLRASLCDLAAGSTGRATMSAARSAVRCRTPAKKVPTTLCYLQPELSESCSLAASFGERDKLCAIAVEGIDAVHLHAAPAARPAGTAAVVGAPGTAGAPAGLTELGGGLKYIDIKVGKGRRVVIGNKLTVRYTGACADARGQWAEFDSNGGKPFHFTVGQGDVIRGWDVGLLGMAQGSTRRLVVPASYGYGARGAGPVLPNRDARLRGVLAQRDLSVQDERHGERMGRA</sequence>
<keyword evidence="4 5" id="KW-0413">Isomerase</keyword>
<dbReference type="EC" id="5.2.1.8" evidence="2 5"/>
<dbReference type="PANTHER" id="PTHR43811:SF19">
    <property type="entry name" value="39 KDA FK506-BINDING NUCLEAR PROTEIN"/>
    <property type="match status" value="1"/>
</dbReference>
<dbReference type="PROSITE" id="PS50059">
    <property type="entry name" value="FKBP_PPIASE"/>
    <property type="match status" value="1"/>
</dbReference>
<dbReference type="SUPFAM" id="SSF54534">
    <property type="entry name" value="FKBP-like"/>
    <property type="match status" value="1"/>
</dbReference>
<dbReference type="AlphaFoldDB" id="A0A0M0JZX4"/>
<evidence type="ECO:0000256" key="1">
    <source>
        <dbReference type="ARBA" id="ARBA00000971"/>
    </source>
</evidence>
<evidence type="ECO:0000256" key="5">
    <source>
        <dbReference type="PROSITE-ProRule" id="PRU00277"/>
    </source>
</evidence>